<dbReference type="PROSITE" id="PS51471">
    <property type="entry name" value="FE2OG_OXY"/>
    <property type="match status" value="1"/>
</dbReference>
<dbReference type="Pfam" id="PF03171">
    <property type="entry name" value="2OG-FeII_Oxy"/>
    <property type="match status" value="1"/>
</dbReference>
<dbReference type="GeneID" id="301305517"/>
<keyword evidence="6" id="KW-1185">Reference proteome</keyword>
<evidence type="ECO:0000256" key="1">
    <source>
        <dbReference type="ARBA" id="ARBA00004792"/>
    </source>
</evidence>
<evidence type="ECO:0000313" key="5">
    <source>
        <dbReference type="EMBL" id="KIR66477.1"/>
    </source>
</evidence>
<dbReference type="Pfam" id="PF14226">
    <property type="entry name" value="DIOX_N"/>
    <property type="match status" value="1"/>
</dbReference>
<name>A0A0D0V6F1_9ACTN</name>
<protein>
    <submittedName>
        <fullName evidence="5">Oxidoreductase</fullName>
    </submittedName>
</protein>
<dbReference type="InterPro" id="IPR026992">
    <property type="entry name" value="DIOX_N"/>
</dbReference>
<evidence type="ECO:0000259" key="4">
    <source>
        <dbReference type="PROSITE" id="PS51471"/>
    </source>
</evidence>
<comment type="similarity">
    <text evidence="3">Belongs to the iron/ascorbate-dependent oxidoreductase family.</text>
</comment>
<keyword evidence="3" id="KW-0408">Iron</keyword>
<dbReference type="SUPFAM" id="SSF51197">
    <property type="entry name" value="Clavaminate synthase-like"/>
    <property type="match status" value="1"/>
</dbReference>
<dbReference type="InterPro" id="IPR044861">
    <property type="entry name" value="IPNS-like_FE2OG_OXY"/>
</dbReference>
<keyword evidence="2" id="KW-0045">Antibiotic biosynthesis</keyword>
<evidence type="ECO:0000256" key="2">
    <source>
        <dbReference type="ARBA" id="ARBA00023194"/>
    </source>
</evidence>
<dbReference type="PATRIC" id="fig|47853.6.peg.3290"/>
<dbReference type="Gene3D" id="2.60.120.330">
    <property type="entry name" value="B-lactam Antibiotic, Isopenicillin N Synthase, Chain"/>
    <property type="match status" value="1"/>
</dbReference>
<comment type="pathway">
    <text evidence="1">Antibiotic biosynthesis.</text>
</comment>
<dbReference type="EMBL" id="JXSX01000001">
    <property type="protein sequence ID" value="KIR66477.1"/>
    <property type="molecule type" value="Genomic_DNA"/>
</dbReference>
<organism evidence="5 6">
    <name type="scientific">Micromonospora haikouensis</name>
    <dbReference type="NCBI Taxonomy" id="686309"/>
    <lineage>
        <taxon>Bacteria</taxon>
        <taxon>Bacillati</taxon>
        <taxon>Actinomycetota</taxon>
        <taxon>Actinomycetes</taxon>
        <taxon>Micromonosporales</taxon>
        <taxon>Micromonosporaceae</taxon>
        <taxon>Micromonospora</taxon>
    </lineage>
</organism>
<dbReference type="InterPro" id="IPR005123">
    <property type="entry name" value="Oxoglu/Fe-dep_dioxygenase_dom"/>
</dbReference>
<proteinExistence type="inferred from homology"/>
<dbReference type="GO" id="GO:0046872">
    <property type="term" value="F:metal ion binding"/>
    <property type="evidence" value="ECO:0007669"/>
    <property type="project" value="UniProtKB-KW"/>
</dbReference>
<dbReference type="FunFam" id="2.60.120.330:FF:000104">
    <property type="entry name" value="Validamycin A dioxygenase"/>
    <property type="match status" value="1"/>
</dbReference>
<dbReference type="Proteomes" id="UP000032254">
    <property type="component" value="Unassembled WGS sequence"/>
</dbReference>
<feature type="domain" description="Fe2OG dioxygenase" evidence="4">
    <location>
        <begin position="174"/>
        <end position="284"/>
    </location>
</feature>
<comment type="caution">
    <text evidence="5">The sequence shown here is derived from an EMBL/GenBank/DDBJ whole genome shotgun (WGS) entry which is preliminary data.</text>
</comment>
<accession>A0A0D0V6F1</accession>
<dbReference type="GO" id="GO:0017000">
    <property type="term" value="P:antibiotic biosynthetic process"/>
    <property type="evidence" value="ECO:0007669"/>
    <property type="project" value="UniProtKB-KW"/>
</dbReference>
<evidence type="ECO:0000313" key="6">
    <source>
        <dbReference type="Proteomes" id="UP000032254"/>
    </source>
</evidence>
<gene>
    <name evidence="5" type="ORF">TK50_15590</name>
</gene>
<dbReference type="AlphaFoldDB" id="A0A0D0V6F1"/>
<dbReference type="PRINTS" id="PR00682">
    <property type="entry name" value="IPNSYNTHASE"/>
</dbReference>
<sequence>MTTAIPTLDLPRWRAAGPDERARTSAELDAALRQTGMFLLAGHGVPADLTARMRAVGHAFMRLTPEQKRRYAVSRPYDNGWRGLGALQASAVDGMASAPDLHEAYHMGPTHRTGDAKFDWLYYPDNKWPAELPELREVATEYTGHLNRLALEVLEVLAVTLGVPADHFTSRSQRATWTQNVNWYPPLTAVGRLEEGQMRVGPHADFGTITFLDRQQGVGGLEAWNAEDGWFKPPFVPGTLVVNLGDMMNLWTDGRWRALRHRVLAPPASDPDEELVSLVFFFEADPDAEVRPLPAPAGGGAGMAPVIAGESILEKVGVTLTLAD</sequence>
<keyword evidence="3" id="KW-0479">Metal-binding</keyword>
<dbReference type="PANTHER" id="PTHR47990">
    <property type="entry name" value="2-OXOGLUTARATE (2OG) AND FE(II)-DEPENDENT OXYGENASE SUPERFAMILY PROTEIN-RELATED"/>
    <property type="match status" value="1"/>
</dbReference>
<dbReference type="GO" id="GO:0016491">
    <property type="term" value="F:oxidoreductase activity"/>
    <property type="evidence" value="ECO:0007669"/>
    <property type="project" value="UniProtKB-KW"/>
</dbReference>
<dbReference type="InterPro" id="IPR050231">
    <property type="entry name" value="Iron_ascorbate_oxido_reductase"/>
</dbReference>
<reference evidence="5 6" key="1">
    <citation type="submission" date="2015-01" db="EMBL/GenBank/DDBJ databases">
        <title>Sequencing and annotation of Micromonospora carbonacea strain JXNU-1 genome.</title>
        <authorList>
            <person name="Long Z."/>
            <person name="Huang Y."/>
            <person name="Jiang Y."/>
        </authorList>
    </citation>
    <scope>NUCLEOTIDE SEQUENCE [LARGE SCALE GENOMIC DNA]</scope>
    <source>
        <strain evidence="5 6">JXNU-1</strain>
    </source>
</reference>
<keyword evidence="3" id="KW-0560">Oxidoreductase</keyword>
<evidence type="ECO:0000256" key="3">
    <source>
        <dbReference type="RuleBase" id="RU003682"/>
    </source>
</evidence>
<dbReference type="InterPro" id="IPR027443">
    <property type="entry name" value="IPNS-like_sf"/>
</dbReference>
<dbReference type="OrthoDB" id="21825at2"/>
<dbReference type="RefSeq" id="WP_043963385.1">
    <property type="nucleotide sequence ID" value="NZ_CBDREH010000045.1"/>
</dbReference>